<dbReference type="EMBL" id="JAAKGT010000002">
    <property type="protein sequence ID" value="NGM49404.1"/>
    <property type="molecule type" value="Genomic_DNA"/>
</dbReference>
<comment type="caution">
    <text evidence="1">The sequence shown here is derived from an EMBL/GenBank/DDBJ whole genome shotgun (WGS) entry which is preliminary data.</text>
</comment>
<name>A0A6G4QVP4_9CAUL</name>
<reference evidence="1" key="1">
    <citation type="submission" date="2020-02" db="EMBL/GenBank/DDBJ databases">
        <authorList>
            <person name="Gao J."/>
            <person name="Sun J."/>
        </authorList>
    </citation>
    <scope>NUCLEOTIDE SEQUENCE</scope>
    <source>
        <strain evidence="1">602-2</strain>
    </source>
</reference>
<evidence type="ECO:0000313" key="1">
    <source>
        <dbReference type="EMBL" id="NGM49404.1"/>
    </source>
</evidence>
<organism evidence="1">
    <name type="scientific">Caulobacter sp. 602-2</name>
    <dbReference type="NCBI Taxonomy" id="2710887"/>
    <lineage>
        <taxon>Bacteria</taxon>
        <taxon>Pseudomonadati</taxon>
        <taxon>Pseudomonadota</taxon>
        <taxon>Alphaproteobacteria</taxon>
        <taxon>Caulobacterales</taxon>
        <taxon>Caulobacteraceae</taxon>
        <taxon>Caulobacter</taxon>
    </lineage>
</organism>
<proteinExistence type="predicted"/>
<sequence length="73" mass="7997">MNKLAKSDQKDASADPASFDAELDAWAARNHEALEALIAEADAQLMRGERSVLGMERLIAEETARFLRPSPKA</sequence>
<protein>
    <submittedName>
        <fullName evidence="1">Uncharacterized protein</fullName>
    </submittedName>
</protein>
<gene>
    <name evidence="1" type="ORF">G5B46_07285</name>
</gene>
<dbReference type="RefSeq" id="WP_165257308.1">
    <property type="nucleotide sequence ID" value="NZ_JAAKGT010000002.1"/>
</dbReference>
<accession>A0A6G4QVP4</accession>
<dbReference type="AlphaFoldDB" id="A0A6G4QVP4"/>